<dbReference type="PANTHER" id="PTHR31286:SF180">
    <property type="entry name" value="OS10G0362600 PROTEIN"/>
    <property type="match status" value="1"/>
</dbReference>
<dbReference type="PANTHER" id="PTHR31286">
    <property type="entry name" value="GLYCINE-RICH CELL WALL STRUCTURAL PROTEIN 1.8-LIKE"/>
    <property type="match status" value="1"/>
</dbReference>
<evidence type="ECO:0000313" key="1">
    <source>
        <dbReference type="EMBL" id="KAF5182186.1"/>
    </source>
</evidence>
<dbReference type="EMBL" id="JABWDY010035128">
    <property type="protein sequence ID" value="KAF5182186.1"/>
    <property type="molecule type" value="Genomic_DNA"/>
</dbReference>
<sequence>MLSYARICIEVEANKELPKYVSIRINENRTLTLDIDYPWKPFICSKCKVFSHSNCEVQLKSQNLKEGEVQNDENLEGQTSEQVMEVNRDVEIVESVEHDNDKVTEAVAIEDGVAYLIETREKGKQLKQNYQQIPYTTTSLKESGIMPILLNLAVMMHPQFRQQRGRRKCHKNPRVNMSIHTLGV</sequence>
<name>A0A7J6VAR6_THATH</name>
<protein>
    <submittedName>
        <fullName evidence="1">Uncharacterized protein</fullName>
    </submittedName>
</protein>
<proteinExistence type="predicted"/>
<gene>
    <name evidence="1" type="ORF">FRX31_028228</name>
</gene>
<dbReference type="AlphaFoldDB" id="A0A7J6VAR6"/>
<keyword evidence="2" id="KW-1185">Reference proteome</keyword>
<reference evidence="1 2" key="1">
    <citation type="submission" date="2020-06" db="EMBL/GenBank/DDBJ databases">
        <title>Transcriptomic and genomic resources for Thalictrum thalictroides and T. hernandezii: Facilitating candidate gene discovery in an emerging model plant lineage.</title>
        <authorList>
            <person name="Arias T."/>
            <person name="Riano-Pachon D.M."/>
            <person name="Di Stilio V.S."/>
        </authorList>
    </citation>
    <scope>NUCLEOTIDE SEQUENCE [LARGE SCALE GENOMIC DNA]</scope>
    <source>
        <strain evidence="2">cv. WT478/WT964</strain>
        <tissue evidence="1">Leaves</tissue>
    </source>
</reference>
<dbReference type="InterPro" id="IPR040256">
    <property type="entry name" value="At4g02000-like"/>
</dbReference>
<comment type="caution">
    <text evidence="1">The sequence shown here is derived from an EMBL/GenBank/DDBJ whole genome shotgun (WGS) entry which is preliminary data.</text>
</comment>
<dbReference type="Proteomes" id="UP000554482">
    <property type="component" value="Unassembled WGS sequence"/>
</dbReference>
<organism evidence="1 2">
    <name type="scientific">Thalictrum thalictroides</name>
    <name type="common">Rue-anemone</name>
    <name type="synonym">Anemone thalictroides</name>
    <dbReference type="NCBI Taxonomy" id="46969"/>
    <lineage>
        <taxon>Eukaryota</taxon>
        <taxon>Viridiplantae</taxon>
        <taxon>Streptophyta</taxon>
        <taxon>Embryophyta</taxon>
        <taxon>Tracheophyta</taxon>
        <taxon>Spermatophyta</taxon>
        <taxon>Magnoliopsida</taxon>
        <taxon>Ranunculales</taxon>
        <taxon>Ranunculaceae</taxon>
        <taxon>Thalictroideae</taxon>
        <taxon>Thalictrum</taxon>
    </lineage>
</organism>
<dbReference type="OrthoDB" id="1939300at2759"/>
<accession>A0A7J6VAR6</accession>
<evidence type="ECO:0000313" key="2">
    <source>
        <dbReference type="Proteomes" id="UP000554482"/>
    </source>
</evidence>